<evidence type="ECO:0000256" key="3">
    <source>
        <dbReference type="ARBA" id="ARBA00011469"/>
    </source>
</evidence>
<evidence type="ECO:0000256" key="7">
    <source>
        <dbReference type="ARBA" id="ARBA00022741"/>
    </source>
</evidence>
<keyword evidence="10" id="KW-0472">Membrane</keyword>
<accession>A0ABV2DLW2</accession>
<comment type="subcellular location">
    <subcellularLocation>
        <location evidence="2">Cell inner membrane</location>
    </subcellularLocation>
    <subcellularLocation>
        <location evidence="1">Membrane</location>
        <topology evidence="1">Peripheral membrane protein</topology>
    </subcellularLocation>
</comment>
<dbReference type="EC" id="7.4.2.10" evidence="13"/>
<sequence>MSAALVVDGLEVLFDRFRALKGVSLEVQSGESFGLVGESGSGKSTLLRAIAGLTPVASGSITVSGKRLGARRNKAFYREVQMVFQDPYGSLHPRQTVDRLLQEPLAIHGFADGEKRIQQALDEVGLGNGFRFRYSHQLSGGQRQRVAIARALILEPSILLLDEPTSALDASVQAEVLNLLEEIRRRHKLTFLIVSHDLGVIHHMCERLIVMQNGKALEELAAEDLVAGHVGEQYTRNLLCASEGFARAPQTSFDRSFSALK</sequence>
<evidence type="ECO:0000256" key="15">
    <source>
        <dbReference type="ARBA" id="ARBA00047640"/>
    </source>
</evidence>
<comment type="function">
    <text evidence="11">Part of the ABC transporter complex GsiABCD involved in glutathione import. Responsible for energy coupling to the transport system.</text>
</comment>
<keyword evidence="4" id="KW-0813">Transport</keyword>
<evidence type="ECO:0000259" key="16">
    <source>
        <dbReference type="PROSITE" id="PS50893"/>
    </source>
</evidence>
<dbReference type="InterPro" id="IPR027417">
    <property type="entry name" value="P-loop_NTPase"/>
</dbReference>
<evidence type="ECO:0000256" key="1">
    <source>
        <dbReference type="ARBA" id="ARBA00004170"/>
    </source>
</evidence>
<evidence type="ECO:0000256" key="9">
    <source>
        <dbReference type="ARBA" id="ARBA00022967"/>
    </source>
</evidence>
<evidence type="ECO:0000256" key="12">
    <source>
        <dbReference type="ARBA" id="ARBA00038416"/>
    </source>
</evidence>
<keyword evidence="9" id="KW-1278">Translocase</keyword>
<protein>
    <recommendedName>
        <fullName evidence="14">Glutathione import ATP-binding protein GsiA</fullName>
        <ecNumber evidence="13">7.4.2.10</ecNumber>
    </recommendedName>
</protein>
<feature type="domain" description="ABC transporter" evidence="16">
    <location>
        <begin position="5"/>
        <end position="238"/>
    </location>
</feature>
<dbReference type="RefSeq" id="WP_354463125.1">
    <property type="nucleotide sequence ID" value="NZ_JBEWSZ010000002.1"/>
</dbReference>
<evidence type="ECO:0000256" key="8">
    <source>
        <dbReference type="ARBA" id="ARBA00022840"/>
    </source>
</evidence>
<dbReference type="CDD" id="cd03257">
    <property type="entry name" value="ABC_NikE_OppD_transporters"/>
    <property type="match status" value="1"/>
</dbReference>
<dbReference type="PANTHER" id="PTHR43776:SF15">
    <property type="entry name" value="GLUTATHIONE IMPORT ATP-BINDING PROTEIN GSIA"/>
    <property type="match status" value="1"/>
</dbReference>
<dbReference type="InterPro" id="IPR050319">
    <property type="entry name" value="ABC_transp_ATP-bind"/>
</dbReference>
<dbReference type="Proteomes" id="UP001548832">
    <property type="component" value="Unassembled WGS sequence"/>
</dbReference>
<proteinExistence type="inferred from homology"/>
<comment type="caution">
    <text evidence="17">The sequence shown here is derived from an EMBL/GenBank/DDBJ whole genome shotgun (WGS) entry which is preliminary data.</text>
</comment>
<keyword evidence="8 17" id="KW-0067">ATP-binding</keyword>
<evidence type="ECO:0000313" key="17">
    <source>
        <dbReference type="EMBL" id="MET2831036.1"/>
    </source>
</evidence>
<reference evidence="17 18" key="1">
    <citation type="submission" date="2024-06" db="EMBL/GenBank/DDBJ databases">
        <authorList>
            <person name="Kim D.-U."/>
        </authorList>
    </citation>
    <scope>NUCLEOTIDE SEQUENCE [LARGE SCALE GENOMIC DNA]</scope>
    <source>
        <strain evidence="17 18">KACC15460</strain>
    </source>
</reference>
<organism evidence="17 18">
    <name type="scientific">Mesorhizobium shangrilense</name>
    <dbReference type="NCBI Taxonomy" id="460060"/>
    <lineage>
        <taxon>Bacteria</taxon>
        <taxon>Pseudomonadati</taxon>
        <taxon>Pseudomonadota</taxon>
        <taxon>Alphaproteobacteria</taxon>
        <taxon>Hyphomicrobiales</taxon>
        <taxon>Phyllobacteriaceae</taxon>
        <taxon>Mesorhizobium</taxon>
    </lineage>
</organism>
<dbReference type="PROSITE" id="PS00211">
    <property type="entry name" value="ABC_TRANSPORTER_1"/>
    <property type="match status" value="1"/>
</dbReference>
<keyword evidence="6" id="KW-0997">Cell inner membrane</keyword>
<comment type="subunit">
    <text evidence="3">The complex is composed of two ATP-binding proteins (GsiA), two transmembrane proteins (GsiC and GsiD) and a solute-binding protein (GsiB).</text>
</comment>
<comment type="similarity">
    <text evidence="12">Belongs to the ABC transporter superfamily. Glutathione importer (TC 3.A.1.5.11) family.</text>
</comment>
<dbReference type="InterPro" id="IPR003439">
    <property type="entry name" value="ABC_transporter-like_ATP-bd"/>
</dbReference>
<dbReference type="SMART" id="SM00382">
    <property type="entry name" value="AAA"/>
    <property type="match status" value="1"/>
</dbReference>
<evidence type="ECO:0000313" key="18">
    <source>
        <dbReference type="Proteomes" id="UP001548832"/>
    </source>
</evidence>
<dbReference type="GO" id="GO:0005524">
    <property type="term" value="F:ATP binding"/>
    <property type="evidence" value="ECO:0007669"/>
    <property type="project" value="UniProtKB-KW"/>
</dbReference>
<evidence type="ECO:0000256" key="14">
    <source>
        <dbReference type="ARBA" id="ARBA00041187"/>
    </source>
</evidence>
<dbReference type="Gene3D" id="3.40.50.300">
    <property type="entry name" value="P-loop containing nucleotide triphosphate hydrolases"/>
    <property type="match status" value="1"/>
</dbReference>
<evidence type="ECO:0000256" key="10">
    <source>
        <dbReference type="ARBA" id="ARBA00023136"/>
    </source>
</evidence>
<dbReference type="PROSITE" id="PS50893">
    <property type="entry name" value="ABC_TRANSPORTER_2"/>
    <property type="match status" value="1"/>
</dbReference>
<dbReference type="SUPFAM" id="SSF52540">
    <property type="entry name" value="P-loop containing nucleoside triphosphate hydrolases"/>
    <property type="match status" value="1"/>
</dbReference>
<dbReference type="InterPro" id="IPR017871">
    <property type="entry name" value="ABC_transporter-like_CS"/>
</dbReference>
<keyword evidence="18" id="KW-1185">Reference proteome</keyword>
<evidence type="ECO:0000256" key="11">
    <source>
        <dbReference type="ARBA" id="ARBA00037530"/>
    </source>
</evidence>
<keyword evidence="7" id="KW-0547">Nucleotide-binding</keyword>
<evidence type="ECO:0000256" key="6">
    <source>
        <dbReference type="ARBA" id="ARBA00022519"/>
    </source>
</evidence>
<evidence type="ECO:0000256" key="5">
    <source>
        <dbReference type="ARBA" id="ARBA00022475"/>
    </source>
</evidence>
<evidence type="ECO:0000256" key="4">
    <source>
        <dbReference type="ARBA" id="ARBA00022448"/>
    </source>
</evidence>
<name>A0ABV2DLW2_9HYPH</name>
<dbReference type="PANTHER" id="PTHR43776">
    <property type="entry name" value="TRANSPORT ATP-BINDING PROTEIN"/>
    <property type="match status" value="1"/>
</dbReference>
<keyword evidence="5" id="KW-1003">Cell membrane</keyword>
<dbReference type="Pfam" id="PF00005">
    <property type="entry name" value="ABC_tran"/>
    <property type="match status" value="1"/>
</dbReference>
<dbReference type="InterPro" id="IPR003593">
    <property type="entry name" value="AAA+_ATPase"/>
</dbReference>
<dbReference type="EMBL" id="JBEWSZ010000002">
    <property type="protein sequence ID" value="MET2831036.1"/>
    <property type="molecule type" value="Genomic_DNA"/>
</dbReference>
<evidence type="ECO:0000256" key="13">
    <source>
        <dbReference type="ARBA" id="ARBA00039050"/>
    </source>
</evidence>
<evidence type="ECO:0000256" key="2">
    <source>
        <dbReference type="ARBA" id="ARBA00004533"/>
    </source>
</evidence>
<comment type="catalytic activity">
    <reaction evidence="15">
        <text>glutathione(out) + ATP + H2O = glutathione(in) + ADP + phosphate + H(+)</text>
        <dbReference type="Rhea" id="RHEA:29791"/>
        <dbReference type="ChEBI" id="CHEBI:15377"/>
        <dbReference type="ChEBI" id="CHEBI:15378"/>
        <dbReference type="ChEBI" id="CHEBI:30616"/>
        <dbReference type="ChEBI" id="CHEBI:43474"/>
        <dbReference type="ChEBI" id="CHEBI:57925"/>
        <dbReference type="ChEBI" id="CHEBI:456216"/>
        <dbReference type="EC" id="7.4.2.10"/>
    </reaction>
</comment>
<gene>
    <name evidence="17" type="ORF">ABVQ20_29045</name>
</gene>